<feature type="compositionally biased region" description="Low complexity" evidence="2">
    <location>
        <begin position="871"/>
        <end position="881"/>
    </location>
</feature>
<feature type="compositionally biased region" description="Polar residues" evidence="2">
    <location>
        <begin position="23"/>
        <end position="72"/>
    </location>
</feature>
<dbReference type="InterPro" id="IPR035445">
    <property type="entry name" value="GYF-like_dom_sf"/>
</dbReference>
<dbReference type="PANTHER" id="PTHR14445">
    <property type="entry name" value="GRB10 INTERACTING GYF PROTEIN"/>
    <property type="match status" value="1"/>
</dbReference>
<dbReference type="GO" id="GO:0005829">
    <property type="term" value="C:cytosol"/>
    <property type="evidence" value="ECO:0007669"/>
    <property type="project" value="TreeGrafter"/>
</dbReference>
<dbReference type="EMBL" id="VDEP01000304">
    <property type="protein sequence ID" value="KAA1109658.1"/>
    <property type="molecule type" value="Genomic_DNA"/>
</dbReference>
<keyword evidence="1" id="KW-0175">Coiled coil</keyword>
<dbReference type="PROSITE" id="PS50829">
    <property type="entry name" value="GYF"/>
    <property type="match status" value="1"/>
</dbReference>
<reference evidence="4 5" key="1">
    <citation type="submission" date="2019-05" db="EMBL/GenBank/DDBJ databases">
        <title>Emergence of the Ug99 lineage of the wheat stem rust pathogen through somatic hybridization.</title>
        <authorList>
            <person name="Li F."/>
            <person name="Upadhyaya N.M."/>
            <person name="Sperschneider J."/>
            <person name="Matny O."/>
            <person name="Nguyen-Phuc H."/>
            <person name="Mago R."/>
            <person name="Raley C."/>
            <person name="Miller M.E."/>
            <person name="Silverstein K.A.T."/>
            <person name="Henningsen E."/>
            <person name="Hirsch C.D."/>
            <person name="Visser B."/>
            <person name="Pretorius Z.A."/>
            <person name="Steffenson B.J."/>
            <person name="Schwessinger B."/>
            <person name="Dodds P.N."/>
            <person name="Figueroa M."/>
        </authorList>
    </citation>
    <scope>NUCLEOTIDE SEQUENCE [LARGE SCALE GENOMIC DNA]</scope>
    <source>
        <strain evidence="4 5">Ug99</strain>
    </source>
</reference>
<feature type="compositionally biased region" description="Basic and acidic residues" evidence="2">
    <location>
        <begin position="261"/>
        <end position="283"/>
    </location>
</feature>
<comment type="caution">
    <text evidence="4">The sequence shown here is derived from an EMBL/GenBank/DDBJ whole genome shotgun (WGS) entry which is preliminary data.</text>
</comment>
<feature type="compositionally biased region" description="Polar residues" evidence="2">
    <location>
        <begin position="357"/>
        <end position="385"/>
    </location>
</feature>
<dbReference type="PANTHER" id="PTHR14445:SF36">
    <property type="entry name" value="FI03272P-RELATED"/>
    <property type="match status" value="1"/>
</dbReference>
<name>A0A5B0Q8X2_PUCGR</name>
<feature type="compositionally biased region" description="Low complexity" evidence="2">
    <location>
        <begin position="1134"/>
        <end position="1143"/>
    </location>
</feature>
<protein>
    <recommendedName>
        <fullName evidence="3">GYF domain-containing protein</fullName>
    </recommendedName>
</protein>
<feature type="compositionally biased region" description="Low complexity" evidence="2">
    <location>
        <begin position="1218"/>
        <end position="1238"/>
    </location>
</feature>
<evidence type="ECO:0000256" key="1">
    <source>
        <dbReference type="SAM" id="Coils"/>
    </source>
</evidence>
<feature type="region of interest" description="Disordered" evidence="2">
    <location>
        <begin position="194"/>
        <end position="225"/>
    </location>
</feature>
<evidence type="ECO:0000259" key="3">
    <source>
        <dbReference type="PROSITE" id="PS50829"/>
    </source>
</evidence>
<accession>A0A5B0Q8X2</accession>
<feature type="compositionally biased region" description="Polar residues" evidence="2">
    <location>
        <begin position="844"/>
        <end position="853"/>
    </location>
</feature>
<dbReference type="SMART" id="SM00444">
    <property type="entry name" value="GYF"/>
    <property type="match status" value="1"/>
</dbReference>
<feature type="region of interest" description="Disordered" evidence="2">
    <location>
        <begin position="507"/>
        <end position="562"/>
    </location>
</feature>
<dbReference type="Proteomes" id="UP000325313">
    <property type="component" value="Unassembled WGS sequence"/>
</dbReference>
<gene>
    <name evidence="4" type="ORF">PGTUg99_030016</name>
</gene>
<feature type="compositionally biased region" description="Polar residues" evidence="2">
    <location>
        <begin position="806"/>
        <end position="831"/>
    </location>
</feature>
<sequence length="1432" mass="151757">MSQSNEINFGPVFMRGRKPAPVSNKTTPITQNQFSQPQRPNSSGTTPNTVLKTTNQAPSLGSFSPANNTTSLPLPKSFSAAVSPAKEIDHRAHPNGLPTQANHHTQATESTPQLNGHNQSSEPADYSRETLLNLYSENLASKLPPDLEITDPAVTVEFVGPPLAFIEMTETEKELFAGPFNSEKRSAVNKVQQHHSNPDHHLGLPGSPETTVNHGLGNNKLSVGGPVKLAKQNPIERFNSLGIQGGVLAGVASPSHANARRRGDNELDSNESPRRFQRTEDSSPHAPPWSATPRDRRTRDLAPPSDGKWKRGVSFEEKIQASQDSPGGTNLKYSVLDKMRERAAGNLEASSKEASHETYQSTPPTGDQPSGDPQLSLHTGNQPPRQFSEDYAAGRSFDDNQPSPSLVKADSGSNHQLSTSGPTPSPDARSSGTQPAPSSDQNPENIAWQYRDPSGTVQGPFTAFQMQEWYKATFFRDDLLVKRVIDGAFETLETLILRVGDRDRPFLSRPPPALPPNLPLPEAHSHNHQLPTSQPSPRPLSSFLDQASSLPPQTENSSAVDSTLLSNSARAPSQHVPISAPDPWNGMAPGASPLLHPGNIPASTPLASGPGWNSSLPAFAAHPNLRANDYVINDGLVEFNNLNLLNNGIIPNLPNGSYVSQDTFRFLQHAQHPAMSMATANGYPFPLPLPQPPNFGQMPSMPHLGSNSAMDPLLVAQLHTHLFHSLLNNRAPTGGEGIEPQTERPSHENPMPHLQHVDPWQVSPPPPNDCSVETSDRIPLQPMAMASNPNQSAFPAKPDEAKIHESPSTLQKSDNIRPSGQYTPAPTSSELKLSVPDQTHTKSSKSQPVSAVNSEKEVKTFPATEGQTAPVTSSSNTVSHVSVEKEPVGPATIPTQAQVPTESTRDSLTPQSPSTALPEGESTSDPANSNQSWRNVNHQTAAKPPSVPRTTGSIVPPAAKSSGKVVVLSKAQQDEQDRRTASIQKAQLQLKEAQAVERAAREASEAAAAATASSFNTPAPWLKEEKVSTNLSLTEIQAIEAKQLEKRRLAEKQAAANRAMAEQAMAAERAMKAAKESLPATSNWAATATSSSPTKQSVTGTVWGSKETETPAAINGPKQSMKQIQEEEARKKSLALQQQQQSRPAAGAIKTVGGYAGTVASASNKPAVSGPWAVVGPKSKVIAPPAAAPGRPAVVGAAPTVVGSGVARVGGSVGTTLSKPAPKPISISKPATTTTATKSNISGPPSATNGTPGVANSAPNPDSPPPASPEFMKWLREALRGMNNVDDFVKMLLDFPVNPDESVLEIVSDSVYAGSATLDGRRFAKEFNARRIADVASRSNTSTSSGVGGNKSGGMMKMAGNSNGLSGLNNAGLLGHHHSIKKSAGYLAHSIPNHPSSSSSPGSMADALKLQPPPPKNDGWGFAVVGAKKKKK</sequence>
<feature type="region of interest" description="Disordered" evidence="2">
    <location>
        <begin position="728"/>
        <end position="963"/>
    </location>
</feature>
<feature type="coiled-coil region" evidence="1">
    <location>
        <begin position="1039"/>
        <end position="1077"/>
    </location>
</feature>
<feature type="domain" description="GYF" evidence="3">
    <location>
        <begin position="445"/>
        <end position="493"/>
    </location>
</feature>
<feature type="region of interest" description="Disordered" evidence="2">
    <location>
        <begin position="345"/>
        <end position="454"/>
    </location>
</feature>
<feature type="region of interest" description="Disordered" evidence="2">
    <location>
        <begin position="1213"/>
        <end position="1270"/>
    </location>
</feature>
<feature type="compositionally biased region" description="Polar residues" evidence="2">
    <location>
        <begin position="1239"/>
        <end position="1251"/>
    </location>
</feature>
<feature type="compositionally biased region" description="Polar residues" evidence="2">
    <location>
        <begin position="411"/>
        <end position="444"/>
    </location>
</feature>
<feature type="region of interest" description="Disordered" evidence="2">
    <location>
        <begin position="1108"/>
        <end position="1145"/>
    </location>
</feature>
<feature type="compositionally biased region" description="Pro residues" evidence="2">
    <location>
        <begin position="508"/>
        <end position="519"/>
    </location>
</feature>
<feature type="compositionally biased region" description="Polar residues" evidence="2">
    <location>
        <begin position="543"/>
        <end position="562"/>
    </location>
</feature>
<feature type="compositionally biased region" description="Polar residues" evidence="2">
    <location>
        <begin position="893"/>
        <end position="940"/>
    </location>
</feature>
<organism evidence="4 5">
    <name type="scientific">Puccinia graminis f. sp. tritici</name>
    <dbReference type="NCBI Taxonomy" id="56615"/>
    <lineage>
        <taxon>Eukaryota</taxon>
        <taxon>Fungi</taxon>
        <taxon>Dikarya</taxon>
        <taxon>Basidiomycota</taxon>
        <taxon>Pucciniomycotina</taxon>
        <taxon>Pucciniomycetes</taxon>
        <taxon>Pucciniales</taxon>
        <taxon>Pucciniaceae</taxon>
        <taxon>Puccinia</taxon>
    </lineage>
</organism>
<dbReference type="Gene3D" id="3.30.1490.40">
    <property type="match status" value="1"/>
</dbReference>
<feature type="region of interest" description="Disordered" evidence="2">
    <location>
        <begin position="1"/>
        <end position="124"/>
    </location>
</feature>
<dbReference type="Pfam" id="PF02213">
    <property type="entry name" value="GYF"/>
    <property type="match status" value="1"/>
</dbReference>
<feature type="region of interest" description="Disordered" evidence="2">
    <location>
        <begin position="1388"/>
        <end position="1432"/>
    </location>
</feature>
<dbReference type="SUPFAM" id="SSF55277">
    <property type="entry name" value="GYF domain"/>
    <property type="match status" value="1"/>
</dbReference>
<feature type="region of interest" description="Disordered" evidence="2">
    <location>
        <begin position="254"/>
        <end position="312"/>
    </location>
</feature>
<proteinExistence type="predicted"/>
<evidence type="ECO:0000313" key="5">
    <source>
        <dbReference type="Proteomes" id="UP000325313"/>
    </source>
</evidence>
<feature type="compositionally biased region" description="Polar residues" evidence="2">
    <location>
        <begin position="97"/>
        <end position="122"/>
    </location>
</feature>
<evidence type="ECO:0000313" key="4">
    <source>
        <dbReference type="EMBL" id="KAA1109658.1"/>
    </source>
</evidence>
<dbReference type="InterPro" id="IPR003169">
    <property type="entry name" value="GYF"/>
</dbReference>
<evidence type="ECO:0000256" key="2">
    <source>
        <dbReference type="SAM" id="MobiDB-lite"/>
    </source>
</evidence>
<dbReference type="InterPro" id="IPR051640">
    <property type="entry name" value="GRB10-interact_GYF"/>
</dbReference>
<feature type="compositionally biased region" description="Low complexity" evidence="2">
    <location>
        <begin position="1390"/>
        <end position="1403"/>
    </location>
</feature>